<evidence type="ECO:0000256" key="3">
    <source>
        <dbReference type="ARBA" id="ARBA00010514"/>
    </source>
</evidence>
<keyword evidence="9 11" id="KW-0472">Membrane</keyword>
<dbReference type="PANTHER" id="PTHR13313">
    <property type="entry name" value="CYTOCHROME C OXIDASE SUBUNIT VIIC"/>
    <property type="match status" value="1"/>
</dbReference>
<evidence type="ECO:0000256" key="8">
    <source>
        <dbReference type="ARBA" id="ARBA00023128"/>
    </source>
</evidence>
<comment type="subcellular location">
    <subcellularLocation>
        <location evidence="1 11">Mitochondrion inner membrane</location>
        <topology evidence="1 11">Single-pass membrane protein</topology>
    </subcellularLocation>
</comment>
<reference evidence="12 13" key="1">
    <citation type="journal article" date="2018" name="New Phytol.">
        <title>Comparative genomics and transcriptomics depict ericoid mycorrhizal fungi as versatile saprotrophs and plant mutualists.</title>
        <authorList>
            <person name="Martino E."/>
            <person name="Morin E."/>
            <person name="Grelet G.A."/>
            <person name="Kuo A."/>
            <person name="Kohler A."/>
            <person name="Daghino S."/>
            <person name="Barry K.W."/>
            <person name="Cichocki N."/>
            <person name="Clum A."/>
            <person name="Dockter R.B."/>
            <person name="Hainaut M."/>
            <person name="Kuo R.C."/>
            <person name="LaButti K."/>
            <person name="Lindahl B.D."/>
            <person name="Lindquist E.A."/>
            <person name="Lipzen A."/>
            <person name="Khouja H.R."/>
            <person name="Magnuson J."/>
            <person name="Murat C."/>
            <person name="Ohm R.A."/>
            <person name="Singer S.W."/>
            <person name="Spatafora J.W."/>
            <person name="Wang M."/>
            <person name="Veneault-Fourrey C."/>
            <person name="Henrissat B."/>
            <person name="Grigoriev I.V."/>
            <person name="Martin F.M."/>
            <person name="Perotto S."/>
        </authorList>
    </citation>
    <scope>NUCLEOTIDE SEQUENCE [LARGE SCALE GENOMIC DNA]</scope>
    <source>
        <strain evidence="12 13">ATCC 22711</strain>
    </source>
</reference>
<evidence type="ECO:0000256" key="9">
    <source>
        <dbReference type="ARBA" id="ARBA00023136"/>
    </source>
</evidence>
<keyword evidence="7 11" id="KW-1133">Transmembrane helix</keyword>
<keyword evidence="6 11" id="KW-0809">Transit peptide</keyword>
<evidence type="ECO:0000256" key="10">
    <source>
        <dbReference type="ARBA" id="ARBA00071004"/>
    </source>
</evidence>
<comment type="function">
    <text evidence="11">Component of the cytochrome c oxidase, the last enzyme in the mitochondrial electron transport chain which drives oxidative phosphorylation. The respiratory chain contains 3 multisubunit complexes succinate dehydrogenase (complex II, CII), ubiquinol-cytochrome c oxidoreductase (cytochrome b-c1 complex, complex III, CIII) and cytochrome c oxidase (complex IV, CIV), that cooperate to transfer electrons derived from NADH and succinate to molecular oxygen, creating an electrochemical gradient over the inner membrane that drives transmembrane transport and the ATP synthase. Cytochrome c oxidase is the component of the respiratory chain that catalyzes the reduction of oxygen to water. Electrons originating from reduced cytochrome c in the intermembrane space (IMS) are transferred via the dinuclear copper A center (CU(A)) of subunit 2 and heme A of subunit 1 to the active site in subunit 1, a binuclear center (BNC) formed by heme A3 and copper B (CU(B)). The BNC reduces molecular oxygen to 2 water molecules using 4 electrons from cytochrome c in the IMS and 4 protons from the mitochondrial matrix.</text>
</comment>
<dbReference type="Gene3D" id="4.10.49.10">
    <property type="entry name" value="Cytochrome c oxidase subunit VIIc"/>
    <property type="match status" value="1"/>
</dbReference>
<dbReference type="EMBL" id="KZ679006">
    <property type="protein sequence ID" value="PSS27178.1"/>
    <property type="molecule type" value="Genomic_DNA"/>
</dbReference>
<name>A0A2T3BCX1_AMORE</name>
<dbReference type="AlphaFoldDB" id="A0A2T3BCX1"/>
<dbReference type="GeneID" id="36570984"/>
<evidence type="ECO:0000313" key="13">
    <source>
        <dbReference type="Proteomes" id="UP000241818"/>
    </source>
</evidence>
<dbReference type="Pfam" id="PF02935">
    <property type="entry name" value="COX7C"/>
    <property type="match status" value="1"/>
</dbReference>
<dbReference type="GO" id="GO:0006123">
    <property type="term" value="P:mitochondrial electron transport, cytochrome c to oxygen"/>
    <property type="evidence" value="ECO:0007669"/>
    <property type="project" value="UniProtKB-UniRule"/>
</dbReference>
<keyword evidence="8 11" id="KW-0496">Mitochondrion</keyword>
<sequence length="100" mass="11415">MQVPKKKIYVYLSTNILQPIPKMFSRAAVRASSTTSMVARRGFHSTRAQMSSPYHYPEGPRSNIPFNPLTKWFAIRYWGFMAVGFGAPFGIAVWQTVKEK</sequence>
<comment type="similarity">
    <text evidence="3 11">Belongs to the cytochrome c oxidase VIIc family.</text>
</comment>
<evidence type="ECO:0000256" key="7">
    <source>
        <dbReference type="ARBA" id="ARBA00022989"/>
    </source>
</evidence>
<protein>
    <recommendedName>
        <fullName evidence="10 11">Cytochrome c oxidase subunit 8, mitochondrial</fullName>
    </recommendedName>
    <alternativeName>
        <fullName evidence="11">Cytochrome c oxidase polypeptide VIII</fullName>
    </alternativeName>
</protein>
<dbReference type="Proteomes" id="UP000241818">
    <property type="component" value="Unassembled WGS sequence"/>
</dbReference>
<evidence type="ECO:0000313" key="12">
    <source>
        <dbReference type="EMBL" id="PSS27178.1"/>
    </source>
</evidence>
<feature type="transmembrane region" description="Helical" evidence="11">
    <location>
        <begin position="75"/>
        <end position="94"/>
    </location>
</feature>
<comment type="pathway">
    <text evidence="2 11">Energy metabolism; oxidative phosphorylation.</text>
</comment>
<keyword evidence="13" id="KW-1185">Reference proteome</keyword>
<evidence type="ECO:0000256" key="6">
    <source>
        <dbReference type="ARBA" id="ARBA00022946"/>
    </source>
</evidence>
<gene>
    <name evidence="12" type="ORF">M430DRAFT_14470</name>
</gene>
<evidence type="ECO:0000256" key="11">
    <source>
        <dbReference type="RuleBase" id="RU368123"/>
    </source>
</evidence>
<dbReference type="GO" id="GO:0005743">
    <property type="term" value="C:mitochondrial inner membrane"/>
    <property type="evidence" value="ECO:0007669"/>
    <property type="project" value="UniProtKB-SubCell"/>
</dbReference>
<comment type="subunit">
    <text evidence="11">Component of the cytochrome c oxidase (complex IV, CIV), a multisubunit enzyme composed of a catalytic core of 3 subunits and several supernumerary subunits. The complex exists as a monomer or a dimer and forms supercomplexes (SCs) in the inner mitochondrial membrane with ubiquinol-cytochrome c oxidoreductase (cytochrome b-c1 complex, complex III, CIII).</text>
</comment>
<evidence type="ECO:0000256" key="5">
    <source>
        <dbReference type="ARBA" id="ARBA00022792"/>
    </source>
</evidence>
<evidence type="ECO:0000256" key="4">
    <source>
        <dbReference type="ARBA" id="ARBA00022692"/>
    </source>
</evidence>
<dbReference type="RefSeq" id="XP_024724703.1">
    <property type="nucleotide sequence ID" value="XM_024862903.1"/>
</dbReference>
<dbReference type="SUPFAM" id="SSF81427">
    <property type="entry name" value="Mitochondrial cytochrome c oxidase subunit VIIc (aka VIIIa)"/>
    <property type="match status" value="1"/>
</dbReference>
<dbReference type="InterPro" id="IPR036636">
    <property type="entry name" value="COX7C/Cox8_sf"/>
</dbReference>
<dbReference type="UniPathway" id="UPA00705"/>
<dbReference type="OrthoDB" id="9974841at2759"/>
<accession>A0A2T3BCX1</accession>
<evidence type="ECO:0000256" key="2">
    <source>
        <dbReference type="ARBA" id="ARBA00004673"/>
    </source>
</evidence>
<keyword evidence="4 11" id="KW-0812">Transmembrane</keyword>
<dbReference type="FunFam" id="4.10.49.10:FF:000001">
    <property type="entry name" value="Cytochrome c oxidase subunit 7C"/>
    <property type="match status" value="1"/>
</dbReference>
<dbReference type="STRING" id="857342.A0A2T3BCX1"/>
<dbReference type="PANTHER" id="PTHR13313:SF0">
    <property type="entry name" value="CYTOCHROME C OXIDASE SUBUNIT 7C, MITOCHONDRIAL"/>
    <property type="match status" value="1"/>
</dbReference>
<keyword evidence="5 11" id="KW-0999">Mitochondrion inner membrane</keyword>
<evidence type="ECO:0000256" key="1">
    <source>
        <dbReference type="ARBA" id="ARBA00004434"/>
    </source>
</evidence>
<proteinExistence type="inferred from homology"/>
<dbReference type="InterPro" id="IPR004202">
    <property type="entry name" value="COX7C/Cox8"/>
</dbReference>
<dbReference type="GO" id="GO:0045277">
    <property type="term" value="C:respiratory chain complex IV"/>
    <property type="evidence" value="ECO:0007669"/>
    <property type="project" value="UniProtKB-UniRule"/>
</dbReference>
<dbReference type="InParanoid" id="A0A2T3BCX1"/>
<organism evidence="12 13">
    <name type="scientific">Amorphotheca resinae ATCC 22711</name>
    <dbReference type="NCBI Taxonomy" id="857342"/>
    <lineage>
        <taxon>Eukaryota</taxon>
        <taxon>Fungi</taxon>
        <taxon>Dikarya</taxon>
        <taxon>Ascomycota</taxon>
        <taxon>Pezizomycotina</taxon>
        <taxon>Leotiomycetes</taxon>
        <taxon>Helotiales</taxon>
        <taxon>Amorphothecaceae</taxon>
        <taxon>Amorphotheca</taxon>
    </lineage>
</organism>